<proteinExistence type="predicted"/>
<accession>A0A1X2H315</accession>
<evidence type="ECO:0000313" key="3">
    <source>
        <dbReference type="Proteomes" id="UP000242180"/>
    </source>
</evidence>
<dbReference type="AlphaFoldDB" id="A0A1X2H315"/>
<sequence length="62" mass="7330">MSHVQIFCLSSILLLCSICYAAPTFQIKLYAQIKTLIQTEQRRALEMKRRERELKNQRNNTS</sequence>
<dbReference type="InParanoid" id="A0A1X2H315"/>
<protein>
    <submittedName>
        <fullName evidence="2">Uncharacterized protein</fullName>
    </submittedName>
</protein>
<dbReference type="Proteomes" id="UP000242180">
    <property type="component" value="Unassembled WGS sequence"/>
</dbReference>
<name>A0A1X2H315_SYNRA</name>
<evidence type="ECO:0000313" key="2">
    <source>
        <dbReference type="EMBL" id="ORY92116.1"/>
    </source>
</evidence>
<feature type="signal peptide" evidence="1">
    <location>
        <begin position="1"/>
        <end position="21"/>
    </location>
</feature>
<reference evidence="2 3" key="1">
    <citation type="submission" date="2016-07" db="EMBL/GenBank/DDBJ databases">
        <title>Pervasive Adenine N6-methylation of Active Genes in Fungi.</title>
        <authorList>
            <consortium name="DOE Joint Genome Institute"/>
            <person name="Mondo S.J."/>
            <person name="Dannebaum R.O."/>
            <person name="Kuo R.C."/>
            <person name="Labutti K."/>
            <person name="Haridas S."/>
            <person name="Kuo A."/>
            <person name="Salamov A."/>
            <person name="Ahrendt S.R."/>
            <person name="Lipzen A."/>
            <person name="Sullivan W."/>
            <person name="Andreopoulos W.B."/>
            <person name="Clum A."/>
            <person name="Lindquist E."/>
            <person name="Daum C."/>
            <person name="Ramamoorthy G.K."/>
            <person name="Gryganskyi A."/>
            <person name="Culley D."/>
            <person name="Magnuson J.K."/>
            <person name="James T.Y."/>
            <person name="O'Malley M.A."/>
            <person name="Stajich J.E."/>
            <person name="Spatafora J.W."/>
            <person name="Visel A."/>
            <person name="Grigoriev I.V."/>
        </authorList>
    </citation>
    <scope>NUCLEOTIDE SEQUENCE [LARGE SCALE GENOMIC DNA]</scope>
    <source>
        <strain evidence="2 3">NRRL 2496</strain>
    </source>
</reference>
<evidence type="ECO:0000256" key="1">
    <source>
        <dbReference type="SAM" id="SignalP"/>
    </source>
</evidence>
<comment type="caution">
    <text evidence="2">The sequence shown here is derived from an EMBL/GenBank/DDBJ whole genome shotgun (WGS) entry which is preliminary data.</text>
</comment>
<gene>
    <name evidence="2" type="ORF">BCR43DRAFT_497815</name>
</gene>
<feature type="chain" id="PRO_5012326626" evidence="1">
    <location>
        <begin position="22"/>
        <end position="62"/>
    </location>
</feature>
<keyword evidence="3" id="KW-1185">Reference proteome</keyword>
<keyword evidence="1" id="KW-0732">Signal</keyword>
<dbReference type="EMBL" id="MCGN01000010">
    <property type="protein sequence ID" value="ORY92116.1"/>
    <property type="molecule type" value="Genomic_DNA"/>
</dbReference>
<organism evidence="2 3">
    <name type="scientific">Syncephalastrum racemosum</name>
    <name type="common">Filamentous fungus</name>
    <dbReference type="NCBI Taxonomy" id="13706"/>
    <lineage>
        <taxon>Eukaryota</taxon>
        <taxon>Fungi</taxon>
        <taxon>Fungi incertae sedis</taxon>
        <taxon>Mucoromycota</taxon>
        <taxon>Mucoromycotina</taxon>
        <taxon>Mucoromycetes</taxon>
        <taxon>Mucorales</taxon>
        <taxon>Syncephalastraceae</taxon>
        <taxon>Syncephalastrum</taxon>
    </lineage>
</organism>